<feature type="region of interest" description="Disordered" evidence="1">
    <location>
        <begin position="310"/>
        <end position="342"/>
    </location>
</feature>
<keyword evidence="3" id="KW-1185">Reference proteome</keyword>
<dbReference type="SUPFAM" id="SSF47954">
    <property type="entry name" value="Cyclin-like"/>
    <property type="match status" value="1"/>
</dbReference>
<proteinExistence type="predicted"/>
<evidence type="ECO:0000256" key="1">
    <source>
        <dbReference type="SAM" id="MobiDB-lite"/>
    </source>
</evidence>
<dbReference type="PANTHER" id="PTHR10177">
    <property type="entry name" value="CYCLINS"/>
    <property type="match status" value="1"/>
</dbReference>
<sequence length="342" mass="38547">MKCTGPSDCQKLALVLEHSLASESKTWKVPVFHDSTLKGTDISPFFYKKAVFWIGDLSSLFHFCTETFALAVNFLNRLLASVKIIPSVKKLALQSACNCSPAEIVRMERIILDKLHWELYTVTAVDFLNIFHGMVMSKWPHLLNGLPQRNPSRHVAFLTKQLQHCMACHQVLQFKGSTLALVIITLELERLTPDWFPVITDLLKKTQIDSTQFIHCKELVDEQLMGFQPTNTVYIFNPASQNIQTHLEEKLPCHYPTVKTAVQIHSQARGGWPAPAAFTLLRAETSENDTQGDEFYDGFKYLYSEDGIPEAGETSSMGCSDHYSHEESSSTCPPLQPVPEVD</sequence>
<dbReference type="GeneTree" id="ENSGT00940000162679"/>
<dbReference type="AlphaFoldDB" id="A0A8D0DXF4"/>
<name>A0A8D0DXF4_SALMN</name>
<reference evidence="2" key="1">
    <citation type="submission" date="2025-08" db="UniProtKB">
        <authorList>
            <consortium name="Ensembl"/>
        </authorList>
    </citation>
    <scope>IDENTIFICATION</scope>
</reference>
<dbReference type="Gene3D" id="1.10.472.10">
    <property type="entry name" value="Cyclin-like"/>
    <property type="match status" value="2"/>
</dbReference>
<evidence type="ECO:0000313" key="3">
    <source>
        <dbReference type="Proteomes" id="UP000694421"/>
    </source>
</evidence>
<accession>A0A8D0DXF4</accession>
<evidence type="ECO:0000313" key="2">
    <source>
        <dbReference type="Ensembl" id="ENSSMRP00000023113.1"/>
    </source>
</evidence>
<dbReference type="Ensembl" id="ENSSMRT00000027035.1">
    <property type="protein sequence ID" value="ENSSMRP00000023113.1"/>
    <property type="gene ID" value="ENSSMRG00000017941.1"/>
</dbReference>
<dbReference type="InterPro" id="IPR039361">
    <property type="entry name" value="Cyclin"/>
</dbReference>
<organism evidence="2 3">
    <name type="scientific">Salvator merianae</name>
    <name type="common">Argentine black and white tegu</name>
    <name type="synonym">Tupinambis merianae</name>
    <dbReference type="NCBI Taxonomy" id="96440"/>
    <lineage>
        <taxon>Eukaryota</taxon>
        <taxon>Metazoa</taxon>
        <taxon>Chordata</taxon>
        <taxon>Craniata</taxon>
        <taxon>Vertebrata</taxon>
        <taxon>Euteleostomi</taxon>
        <taxon>Lepidosauria</taxon>
        <taxon>Squamata</taxon>
        <taxon>Bifurcata</taxon>
        <taxon>Unidentata</taxon>
        <taxon>Episquamata</taxon>
        <taxon>Laterata</taxon>
        <taxon>Teiioidea</taxon>
        <taxon>Teiidae</taxon>
        <taxon>Salvator</taxon>
    </lineage>
</organism>
<dbReference type="InterPro" id="IPR036915">
    <property type="entry name" value="Cyclin-like_sf"/>
</dbReference>
<protein>
    <submittedName>
        <fullName evidence="2">Cyclin I family member 2</fullName>
    </submittedName>
</protein>
<reference evidence="2" key="2">
    <citation type="submission" date="2025-09" db="UniProtKB">
        <authorList>
            <consortium name="Ensembl"/>
        </authorList>
    </citation>
    <scope>IDENTIFICATION</scope>
</reference>
<dbReference type="FunFam" id="1.10.472.10:FF:000052">
    <property type="entry name" value="cyclin-I isoform X1"/>
    <property type="match status" value="1"/>
</dbReference>
<dbReference type="Proteomes" id="UP000694421">
    <property type="component" value="Unplaced"/>
</dbReference>